<dbReference type="PANTHER" id="PTHR43283:SF3">
    <property type="entry name" value="BETA-LACTAMASE FAMILY PROTEIN (AFU_ORTHOLOGUE AFUA_5G07500)"/>
    <property type="match status" value="1"/>
</dbReference>
<dbReference type="PANTHER" id="PTHR43283">
    <property type="entry name" value="BETA-LACTAMASE-RELATED"/>
    <property type="match status" value="1"/>
</dbReference>
<dbReference type="Proteomes" id="UP000445000">
    <property type="component" value="Unassembled WGS sequence"/>
</dbReference>
<dbReference type="InterPro" id="IPR050789">
    <property type="entry name" value="Diverse_Enzym_Activities"/>
</dbReference>
<keyword evidence="4" id="KW-1185">Reference proteome</keyword>
<dbReference type="InterPro" id="IPR012338">
    <property type="entry name" value="Beta-lactam/transpept-like"/>
</dbReference>
<feature type="chain" id="PRO_5032484583" evidence="1">
    <location>
        <begin position="23"/>
        <end position="417"/>
    </location>
</feature>
<evidence type="ECO:0000259" key="2">
    <source>
        <dbReference type="Pfam" id="PF00144"/>
    </source>
</evidence>
<keyword evidence="3" id="KW-0378">Hydrolase</keyword>
<dbReference type="Pfam" id="PF00144">
    <property type="entry name" value="Beta-lactamase"/>
    <property type="match status" value="1"/>
</dbReference>
<dbReference type="AlphaFoldDB" id="A0A829Y7B2"/>
<feature type="domain" description="Beta-lactamase-related" evidence="2">
    <location>
        <begin position="50"/>
        <end position="401"/>
    </location>
</feature>
<dbReference type="InterPro" id="IPR001466">
    <property type="entry name" value="Beta-lactam-related"/>
</dbReference>
<dbReference type="GO" id="GO:0016787">
    <property type="term" value="F:hydrolase activity"/>
    <property type="evidence" value="ECO:0007669"/>
    <property type="project" value="UniProtKB-KW"/>
</dbReference>
<dbReference type="Gene3D" id="3.40.710.10">
    <property type="entry name" value="DD-peptidase/beta-lactamase superfamily"/>
    <property type="match status" value="1"/>
</dbReference>
<evidence type="ECO:0000313" key="3">
    <source>
        <dbReference type="EMBL" id="GFE78923.1"/>
    </source>
</evidence>
<keyword evidence="1" id="KW-0732">Signal</keyword>
<feature type="signal peptide" evidence="1">
    <location>
        <begin position="1"/>
        <end position="22"/>
    </location>
</feature>
<organism evidence="3 4">
    <name type="scientific">Steroidobacter agaridevorans</name>
    <dbReference type="NCBI Taxonomy" id="2695856"/>
    <lineage>
        <taxon>Bacteria</taxon>
        <taxon>Pseudomonadati</taxon>
        <taxon>Pseudomonadota</taxon>
        <taxon>Gammaproteobacteria</taxon>
        <taxon>Steroidobacterales</taxon>
        <taxon>Steroidobacteraceae</taxon>
        <taxon>Steroidobacter</taxon>
    </lineage>
</organism>
<accession>A0A829Y7B2</accession>
<sequence length="417" mass="45763">MKLARRFFCSLLLAFVVGSAGAADLGTARPEAVGMSSQRLKLLTTEMKSLAERGELSGVVTMVARKGKVVHLEAAGKRELENGTPMQKDSIFRIYSMTKPITGVAMMILFEQGKWQLNDPVSKYIPEFADLKVAKVDPANGAVTTVPSNHPMTMRELMSHSGGLTYGFFGGTAVDKQYVENKVFDQGQPMQTFIERLGKTPLLFQPGERWHYSVSVDVQGYLVEKLSGQSFPEFLQEHVFGPLKMVDTAFYVPAAKMNRFVEFYYRGKDGKSVKHPGVADYSKPPVFPSGGGGLVSTASDYMRFCQMLLNGGALDGQRILSPLTVKLMRTNMLPESARTMGPGTGFGLDFAVVEDPAAAGGFAGEGTFYWGGFAGTWFWIDPVYELIVIGMIQQRGDDMPDLRALSRALTYQSIVEE</sequence>
<dbReference type="EMBL" id="BLJN01000001">
    <property type="protein sequence ID" value="GFE78923.1"/>
    <property type="molecule type" value="Genomic_DNA"/>
</dbReference>
<dbReference type="RefSeq" id="WP_161810762.1">
    <property type="nucleotide sequence ID" value="NZ_BLJN01000001.1"/>
</dbReference>
<protein>
    <submittedName>
        <fullName evidence="3">Serine hydrolase</fullName>
    </submittedName>
</protein>
<name>A0A829Y7B2_9GAMM</name>
<dbReference type="SUPFAM" id="SSF56601">
    <property type="entry name" value="beta-lactamase/transpeptidase-like"/>
    <property type="match status" value="1"/>
</dbReference>
<reference evidence="4" key="1">
    <citation type="submission" date="2020-01" db="EMBL/GenBank/DDBJ databases">
        <title>'Steroidobacter agaridevorans' sp. nov., agar-degrading bacteria isolated from rhizosphere soils.</title>
        <authorList>
            <person name="Ikenaga M."/>
            <person name="Kataoka M."/>
            <person name="Murouchi A."/>
            <person name="Katsuragi S."/>
            <person name="Sakai M."/>
        </authorList>
    </citation>
    <scope>NUCLEOTIDE SEQUENCE [LARGE SCALE GENOMIC DNA]</scope>
    <source>
        <strain evidence="4">YU21-B</strain>
    </source>
</reference>
<comment type="caution">
    <text evidence="3">The sequence shown here is derived from an EMBL/GenBank/DDBJ whole genome shotgun (WGS) entry which is preliminary data.</text>
</comment>
<evidence type="ECO:0000256" key="1">
    <source>
        <dbReference type="SAM" id="SignalP"/>
    </source>
</evidence>
<evidence type="ECO:0000313" key="4">
    <source>
        <dbReference type="Proteomes" id="UP000445000"/>
    </source>
</evidence>
<gene>
    <name evidence="3" type="ORF">GCM10011487_09230</name>
</gene>
<proteinExistence type="predicted"/>